<dbReference type="Gene3D" id="2.130.10.30">
    <property type="entry name" value="Regulator of chromosome condensation 1/beta-lactamase-inhibitor protein II"/>
    <property type="match status" value="4"/>
</dbReference>
<keyword evidence="1" id="KW-0344">Guanine-nucleotide releasing factor</keyword>
<feature type="domain" description="Cadherin" evidence="3">
    <location>
        <begin position="1319"/>
        <end position="1414"/>
    </location>
</feature>
<dbReference type="PROSITE" id="PS00626">
    <property type="entry name" value="RCC1_2"/>
    <property type="match status" value="1"/>
</dbReference>
<keyword evidence="2" id="KW-0677">Repeat</keyword>
<dbReference type="NCBIfam" id="TIGR04183">
    <property type="entry name" value="Por_Secre_tail"/>
    <property type="match status" value="1"/>
</dbReference>
<dbReference type="PANTHER" id="PTHR45982">
    <property type="entry name" value="REGULATOR OF CHROMOSOME CONDENSATION"/>
    <property type="match status" value="1"/>
</dbReference>
<proteinExistence type="predicted"/>
<feature type="domain" description="Cadherin" evidence="3">
    <location>
        <begin position="814"/>
        <end position="912"/>
    </location>
</feature>
<dbReference type="SUPFAM" id="SSF49313">
    <property type="entry name" value="Cadherin-like"/>
    <property type="match status" value="5"/>
</dbReference>
<feature type="domain" description="Cadherin" evidence="3">
    <location>
        <begin position="919"/>
        <end position="1012"/>
    </location>
</feature>
<feature type="domain" description="Cadherin" evidence="3">
    <location>
        <begin position="1119"/>
        <end position="1212"/>
    </location>
</feature>
<dbReference type="PRINTS" id="PR00633">
    <property type="entry name" value="RCCNDNSATION"/>
</dbReference>
<evidence type="ECO:0000256" key="2">
    <source>
        <dbReference type="ARBA" id="ARBA00022737"/>
    </source>
</evidence>
<dbReference type="Pfam" id="PF18962">
    <property type="entry name" value="Por_Secre_tail"/>
    <property type="match status" value="1"/>
</dbReference>
<dbReference type="InterPro" id="IPR058923">
    <property type="entry name" value="RCC1-like_dom"/>
</dbReference>
<dbReference type="InterPro" id="IPR002126">
    <property type="entry name" value="Cadherin-like_dom"/>
</dbReference>
<dbReference type="SUPFAM" id="SSF50985">
    <property type="entry name" value="RCC1/BLIP-II"/>
    <property type="match status" value="3"/>
</dbReference>
<dbReference type="InterPro" id="IPR000408">
    <property type="entry name" value="Reg_chr_condens"/>
</dbReference>
<evidence type="ECO:0000259" key="3">
    <source>
        <dbReference type="PROSITE" id="PS50268"/>
    </source>
</evidence>
<organism evidence="4 5">
    <name type="scientific">Imperialibacter roseus</name>
    <dbReference type="NCBI Taxonomy" id="1324217"/>
    <lineage>
        <taxon>Bacteria</taxon>
        <taxon>Pseudomonadati</taxon>
        <taxon>Bacteroidota</taxon>
        <taxon>Cytophagia</taxon>
        <taxon>Cytophagales</taxon>
        <taxon>Flammeovirgaceae</taxon>
        <taxon>Imperialibacter</taxon>
    </lineage>
</organism>
<dbReference type="PROSITE" id="PS50012">
    <property type="entry name" value="RCC1_3"/>
    <property type="match status" value="12"/>
</dbReference>
<dbReference type="EMBL" id="CP136051">
    <property type="protein sequence ID" value="WOK05635.1"/>
    <property type="molecule type" value="Genomic_DNA"/>
</dbReference>
<dbReference type="InterPro" id="IPR051553">
    <property type="entry name" value="Ran_GTPase-activating"/>
</dbReference>
<name>A0ABZ0INS7_9BACT</name>
<dbReference type="PRINTS" id="PR00205">
    <property type="entry name" value="CADHERIN"/>
</dbReference>
<accession>A0ABZ0INS7</accession>
<evidence type="ECO:0000256" key="1">
    <source>
        <dbReference type="ARBA" id="ARBA00022658"/>
    </source>
</evidence>
<dbReference type="Pfam" id="PF00415">
    <property type="entry name" value="RCC1"/>
    <property type="match status" value="4"/>
</dbReference>
<protein>
    <submittedName>
        <fullName evidence="4">T9SS type A sorting domain-containing protein</fullName>
    </submittedName>
</protein>
<feature type="domain" description="Cadherin" evidence="3">
    <location>
        <begin position="1012"/>
        <end position="1112"/>
    </location>
</feature>
<dbReference type="CDD" id="cd11304">
    <property type="entry name" value="Cadherin_repeat"/>
    <property type="match status" value="5"/>
</dbReference>
<sequence length="1778" mass="189971">MALSTNVYPQKIAAGDFHNLLIKEDGSLWAWGENSYGELGIGVTGDQSSPVRVGVESDWTKASAGWSYSVGIKTDGTLWAWGRNQFGRLGDGTSEDRPTPTQIGTSTDWLDISAGREHVLAIRSDGTLWAWGRNNQGQLGDGSQVDKAEPVQIGEDDDWKEARGGFDHSIAQKNDGTLWVWGNNKSGSLGYQTATDCIVTQVSNPSRTYSIAFSDSGGDGWNGALIRVIIDGVGNDYTLEEGFGATKVVYIPLGTANVSFEFVSGTADSEVAYVINSASGGAIMAEDGPSPTPGLIEVDVCIGQNTFVPSPVRFNTNTDWSSFSAGYNFNVAVKDNGTLWSWGENSYGQLGSGSFESRYEPRIVGSDTDWIDAVAGYYNAFAIKSDGSLWSWGLNGVGHLGIGSQEDRLLPVEIPFASGWAEISVGNDHSIAISDDGMLWSWGYNGSGQLGIGNEVRPLSPIKIGNDYDWVNVIGNVSYTLAQKSNGTLYGWGSNLRGRLGNGTEISENAPIQINAVTNQKKISSYRHVLVLKNDGTIWSWGENFYGQVGDGTIIHRLTAVQVGEDTDWTDVFVGYNSSYALKSDGKLWVWGNNSDGQLGMGTTESSSVPVKLNDDTDWLTLSAGFRHTLAVKADGTLWAWGYNYYGQLGDGSNNSSLIPIQIGTDTDWSFVEAGDHFSLAQKTDGSLWSWGQNDEGQLGDGTTDNRLAPVRIGGQSDWAVIDAERVSMAIKTDGSLWGWGGNEYGQVGDGTTTDKLLPTRIGNDTDWTNVDGGGVHTVATKSDGSLWAWGVSAGGRLGDGNGWRVSPVRVTTMEIDLSTRVISSGQVGSDVCDILTVSSDSDATPSFSLVAGQGSIDNALFTVSGSSLMVAATLNRQTQATYSVRIQAIDEFGNTFRKTFILSWDNSAPTTIELDVDEIAENLPENTKVGLLSSVDGDEGDTFTYSLVAGEGSMDNGSFFIVGDELRTAAQFDFETKSSFSVRIETRDALGAVFSAPFAVTVTDANDPPTSVSVSNAEFTENLLIGSELATLSTSDQDETDSHTYTLVTGEDDTDNASFTISGDKLLSDAVFDFETKMSYTVRIQTKDLAGAVFSESFSITITDANDAPTALSLSASEFSENLPVGRELATLSTSDQDETDSQTYTLVTGEGDADNVSFTIGGDKLLSDAVFDFETKTSYTVRIQTKDLAGAVFSESFSITITDVNDAPTALSLSASEFSENLPVGRELATLSTSDQDETDSQIYTLVTGEGDTDNASFTISGDKLLSDAVFDFETKTSYTVRIQTKDLAGAVFSESFSITITDANDAPTALSLSASEFSENLPVGSELATLSTSDQDETDSHTYTLVTSEGDTDNASFTISGNKLLANAVFDFENKAAYTIRIQTEDSGGEVFSRAFALTIINANDFPSDILLSSSVITQQIVAGIEVGVLSTTDQDASNTHTYELVVGDGSTDNTLFTITDNKLLTNEAIVNNKKEAYSVRIQSKDVSEGVFSKAFSISTANLKAEQVITFELPANLYPDESPVALSASSTSELPVSFVLVSGLATLDGNQLTLTGSGEVVVMATQAGNDDFLPAGSVSRTLIVKSFLSLAVTVNKSEDVVLDTGTATLLSSEGSIIKEATVGEGSLQMDGLKAGNYILQITPGEEESELVNTTYYPFAVSFEEAEPISIVENTALSMTMVAKEEVVQGLETPLGSLQLYPNPASDQLVVSLSLDELKALESIRLYSMDGQFLRNLSVEKGQASLYLDVKTLEPGVYFLRLTFQDGISTGKFLKE</sequence>
<dbReference type="Pfam" id="PF25390">
    <property type="entry name" value="WD40_RLD"/>
    <property type="match status" value="2"/>
</dbReference>
<dbReference type="SMART" id="SM00112">
    <property type="entry name" value="CA"/>
    <property type="match status" value="6"/>
</dbReference>
<feature type="domain" description="Cadherin" evidence="3">
    <location>
        <begin position="1219"/>
        <end position="1312"/>
    </location>
</feature>
<reference evidence="4 5" key="1">
    <citation type="journal article" date="2023" name="Microbiol. Resour. Announc.">
        <title>Complete Genome Sequence of Imperialibacter roseus strain P4T.</title>
        <authorList>
            <person name="Tizabi D.R."/>
            <person name="Bachvaroff T."/>
            <person name="Hill R.T."/>
        </authorList>
    </citation>
    <scope>NUCLEOTIDE SEQUENCE [LARGE SCALE GENOMIC DNA]</scope>
    <source>
        <strain evidence="4 5">P4T</strain>
    </source>
</reference>
<dbReference type="Proteomes" id="UP001302349">
    <property type="component" value="Chromosome"/>
</dbReference>
<evidence type="ECO:0000313" key="5">
    <source>
        <dbReference type="Proteomes" id="UP001302349"/>
    </source>
</evidence>
<dbReference type="PANTHER" id="PTHR45982:SF1">
    <property type="entry name" value="REGULATOR OF CHROMOSOME CONDENSATION"/>
    <property type="match status" value="1"/>
</dbReference>
<dbReference type="InterPro" id="IPR026444">
    <property type="entry name" value="Secre_tail"/>
</dbReference>
<dbReference type="PROSITE" id="PS50268">
    <property type="entry name" value="CADHERIN_2"/>
    <property type="match status" value="6"/>
</dbReference>
<dbReference type="InterPro" id="IPR015919">
    <property type="entry name" value="Cadherin-like_sf"/>
</dbReference>
<keyword evidence="5" id="KW-1185">Reference proteome</keyword>
<evidence type="ECO:0000313" key="4">
    <source>
        <dbReference type="EMBL" id="WOK05635.1"/>
    </source>
</evidence>
<dbReference type="RefSeq" id="WP_317488393.1">
    <property type="nucleotide sequence ID" value="NZ_CP136051.1"/>
</dbReference>
<dbReference type="Gene3D" id="2.60.40.60">
    <property type="entry name" value="Cadherins"/>
    <property type="match status" value="5"/>
</dbReference>
<gene>
    <name evidence="4" type="ORF">RT717_21400</name>
</gene>
<dbReference type="InterPro" id="IPR009091">
    <property type="entry name" value="RCC1/BLIP-II"/>
</dbReference>